<keyword evidence="4 7" id="KW-0812">Transmembrane</keyword>
<dbReference type="PANTHER" id="PTHR42920">
    <property type="entry name" value="OS03G0707200 PROTEIN-RELATED"/>
    <property type="match status" value="1"/>
</dbReference>
<keyword evidence="3" id="KW-1003">Cell membrane</keyword>
<evidence type="ECO:0000256" key="3">
    <source>
        <dbReference type="ARBA" id="ARBA00022475"/>
    </source>
</evidence>
<protein>
    <submittedName>
        <fullName evidence="9">DMT family transporter</fullName>
    </submittedName>
</protein>
<evidence type="ECO:0000256" key="6">
    <source>
        <dbReference type="ARBA" id="ARBA00023136"/>
    </source>
</evidence>
<dbReference type="InterPro" id="IPR037185">
    <property type="entry name" value="EmrE-like"/>
</dbReference>
<accession>A0A926E6Q6</accession>
<evidence type="ECO:0000256" key="1">
    <source>
        <dbReference type="ARBA" id="ARBA00004651"/>
    </source>
</evidence>
<feature type="domain" description="EamA" evidence="8">
    <location>
        <begin position="147"/>
        <end position="281"/>
    </location>
</feature>
<comment type="subcellular location">
    <subcellularLocation>
        <location evidence="1">Cell membrane</location>
        <topology evidence="1">Multi-pass membrane protein</topology>
    </subcellularLocation>
</comment>
<feature type="transmembrane region" description="Helical" evidence="7">
    <location>
        <begin position="266"/>
        <end position="286"/>
    </location>
</feature>
<name>A0A926E6Q6_9FIRM</name>
<dbReference type="AlphaFoldDB" id="A0A926E6Q6"/>
<keyword evidence="5 7" id="KW-1133">Transmembrane helix</keyword>
<feature type="transmembrane region" description="Helical" evidence="7">
    <location>
        <begin position="178"/>
        <end position="196"/>
    </location>
</feature>
<evidence type="ECO:0000313" key="10">
    <source>
        <dbReference type="Proteomes" id="UP000610862"/>
    </source>
</evidence>
<dbReference type="InterPro" id="IPR051258">
    <property type="entry name" value="Diverse_Substrate_Transporter"/>
</dbReference>
<evidence type="ECO:0000256" key="2">
    <source>
        <dbReference type="ARBA" id="ARBA00007362"/>
    </source>
</evidence>
<feature type="transmembrane region" description="Helical" evidence="7">
    <location>
        <begin position="37"/>
        <end position="60"/>
    </location>
</feature>
<feature type="transmembrane region" description="Helical" evidence="7">
    <location>
        <begin position="145"/>
        <end position="166"/>
    </location>
</feature>
<proteinExistence type="inferred from homology"/>
<evidence type="ECO:0000256" key="7">
    <source>
        <dbReference type="SAM" id="Phobius"/>
    </source>
</evidence>
<dbReference type="PANTHER" id="PTHR42920:SF5">
    <property type="entry name" value="EAMA DOMAIN-CONTAINING PROTEIN"/>
    <property type="match status" value="1"/>
</dbReference>
<evidence type="ECO:0000256" key="5">
    <source>
        <dbReference type="ARBA" id="ARBA00022989"/>
    </source>
</evidence>
<dbReference type="Proteomes" id="UP000610862">
    <property type="component" value="Unassembled WGS sequence"/>
</dbReference>
<feature type="transmembrane region" description="Helical" evidence="7">
    <location>
        <begin position="122"/>
        <end position="139"/>
    </location>
</feature>
<comment type="caution">
    <text evidence="9">The sequence shown here is derived from an EMBL/GenBank/DDBJ whole genome shotgun (WGS) entry which is preliminary data.</text>
</comment>
<keyword evidence="6 7" id="KW-0472">Membrane</keyword>
<gene>
    <name evidence="9" type="ORF">H8692_00920</name>
</gene>
<feature type="transmembrane region" description="Helical" evidence="7">
    <location>
        <begin position="240"/>
        <end position="260"/>
    </location>
</feature>
<dbReference type="EMBL" id="JACRTA010000001">
    <property type="protein sequence ID" value="MBC8567325.1"/>
    <property type="molecule type" value="Genomic_DNA"/>
</dbReference>
<dbReference type="SUPFAM" id="SSF103481">
    <property type="entry name" value="Multidrug resistance efflux transporter EmrE"/>
    <property type="match status" value="2"/>
</dbReference>
<evidence type="ECO:0000256" key="4">
    <source>
        <dbReference type="ARBA" id="ARBA00022692"/>
    </source>
</evidence>
<organism evidence="9 10">
    <name type="scientific">Lentihominibacter hominis</name>
    <dbReference type="NCBI Taxonomy" id="2763645"/>
    <lineage>
        <taxon>Bacteria</taxon>
        <taxon>Bacillati</taxon>
        <taxon>Bacillota</taxon>
        <taxon>Clostridia</taxon>
        <taxon>Peptostreptococcales</taxon>
        <taxon>Anaerovoracaceae</taxon>
        <taxon>Lentihominibacter</taxon>
    </lineage>
</organism>
<keyword evidence="10" id="KW-1185">Reference proteome</keyword>
<sequence length="295" mass="32145">MSNKYIVLANAGILFIAVSWGLNFSVIKWALSDITPLYYLTMRFLLSGILLAVIFFRLVCKMKKSEVYCGIFSGIFLAASFTAQTVGLQYTTPGKAGFLANACVVIVPFLIWLFYKKRPEKNALVGAFIAFAGLAVMSLTESFTIQLGDFLQLMCALCFAGQMMVIDRYAENVDPVRMSVVQVISAGLITLIFALILEPVPDLSAGSFPVAVAVGYGVIFCTALSFVIQGYAQKVIKPSNVSIILCFEAVFAFVFAIGFGYEQVTFRNVAGSVMVIGGFMISQISLKQPYGKELN</sequence>
<reference evidence="9" key="1">
    <citation type="submission" date="2020-08" db="EMBL/GenBank/DDBJ databases">
        <title>Genome public.</title>
        <authorList>
            <person name="Liu C."/>
            <person name="Sun Q."/>
        </authorList>
    </citation>
    <scope>NUCLEOTIDE SEQUENCE</scope>
    <source>
        <strain evidence="9">NSJ-24</strain>
    </source>
</reference>
<feature type="transmembrane region" description="Helical" evidence="7">
    <location>
        <begin position="7"/>
        <end position="31"/>
    </location>
</feature>
<comment type="similarity">
    <text evidence="2">Belongs to the EamA transporter family.</text>
</comment>
<dbReference type="GO" id="GO:0005886">
    <property type="term" value="C:plasma membrane"/>
    <property type="evidence" value="ECO:0007669"/>
    <property type="project" value="UniProtKB-SubCell"/>
</dbReference>
<dbReference type="RefSeq" id="WP_187524779.1">
    <property type="nucleotide sequence ID" value="NZ_JACRTA010000001.1"/>
</dbReference>
<feature type="domain" description="EamA" evidence="8">
    <location>
        <begin position="12"/>
        <end position="138"/>
    </location>
</feature>
<feature type="transmembrane region" description="Helical" evidence="7">
    <location>
        <begin position="67"/>
        <end position="90"/>
    </location>
</feature>
<evidence type="ECO:0000259" key="8">
    <source>
        <dbReference type="Pfam" id="PF00892"/>
    </source>
</evidence>
<evidence type="ECO:0000313" key="9">
    <source>
        <dbReference type="EMBL" id="MBC8567325.1"/>
    </source>
</evidence>
<feature type="transmembrane region" description="Helical" evidence="7">
    <location>
        <begin position="208"/>
        <end position="228"/>
    </location>
</feature>
<dbReference type="Pfam" id="PF00892">
    <property type="entry name" value="EamA"/>
    <property type="match status" value="2"/>
</dbReference>
<dbReference type="InterPro" id="IPR000620">
    <property type="entry name" value="EamA_dom"/>
</dbReference>
<feature type="transmembrane region" description="Helical" evidence="7">
    <location>
        <begin position="96"/>
        <end position="115"/>
    </location>
</feature>